<proteinExistence type="predicted"/>
<reference evidence="3" key="1">
    <citation type="journal article" date="2019" name="Int. J. Syst. Evol. Microbiol.">
        <title>The Global Catalogue of Microorganisms (GCM) 10K type strain sequencing project: providing services to taxonomists for standard genome sequencing and annotation.</title>
        <authorList>
            <consortium name="The Broad Institute Genomics Platform"/>
            <consortium name="The Broad Institute Genome Sequencing Center for Infectious Disease"/>
            <person name="Wu L."/>
            <person name="Ma J."/>
        </authorList>
    </citation>
    <scope>NUCLEOTIDE SEQUENCE [LARGE SCALE GENOMIC DNA]</scope>
    <source>
        <strain evidence="3">JCM 18204</strain>
    </source>
</reference>
<protein>
    <submittedName>
        <fullName evidence="2">YkgJ family cysteine cluster protein</fullName>
    </submittedName>
</protein>
<dbReference type="Proteomes" id="UP001499959">
    <property type="component" value="Unassembled WGS sequence"/>
</dbReference>
<keyword evidence="3" id="KW-1185">Reference proteome</keyword>
<sequence length="133" mass="14340">MPHPCLSCGACCAHFRVSLHWSEAEPKLGGRVPIALTETFGPHQRSMRGTWAKQPHCIALEGVVGEGVRCTIYDARPNACRDLRMSWEPLSSQPMSGEGGGPNPQCDQARAAYGLPPLTRDEVERALAESATG</sequence>
<feature type="region of interest" description="Disordered" evidence="1">
    <location>
        <begin position="90"/>
        <end position="133"/>
    </location>
</feature>
<accession>A0ABP9AVZ1</accession>
<dbReference type="EMBL" id="BAABJE010000002">
    <property type="protein sequence ID" value="GAA4786456.1"/>
    <property type="molecule type" value="Genomic_DNA"/>
</dbReference>
<evidence type="ECO:0000313" key="3">
    <source>
        <dbReference type="Proteomes" id="UP001499959"/>
    </source>
</evidence>
<dbReference type="InterPro" id="IPR005358">
    <property type="entry name" value="Puta_zinc/iron-chelating_dom"/>
</dbReference>
<gene>
    <name evidence="2" type="ORF">GCM10023307_09090</name>
</gene>
<comment type="caution">
    <text evidence="2">The sequence shown here is derived from an EMBL/GenBank/DDBJ whole genome shotgun (WGS) entry which is preliminary data.</text>
</comment>
<dbReference type="Pfam" id="PF03692">
    <property type="entry name" value="CxxCxxCC"/>
    <property type="match status" value="1"/>
</dbReference>
<organism evidence="2 3">
    <name type="scientific">Lysobacter hankyongensis</name>
    <dbReference type="NCBI Taxonomy" id="1176535"/>
    <lineage>
        <taxon>Bacteria</taxon>
        <taxon>Pseudomonadati</taxon>
        <taxon>Pseudomonadota</taxon>
        <taxon>Gammaproteobacteria</taxon>
        <taxon>Lysobacterales</taxon>
        <taxon>Lysobacteraceae</taxon>
        <taxon>Lysobacter</taxon>
    </lineage>
</organism>
<evidence type="ECO:0000256" key="1">
    <source>
        <dbReference type="SAM" id="MobiDB-lite"/>
    </source>
</evidence>
<name>A0ABP9AVZ1_9GAMM</name>
<dbReference type="RefSeq" id="WP_345302116.1">
    <property type="nucleotide sequence ID" value="NZ_BAABJE010000002.1"/>
</dbReference>
<evidence type="ECO:0000313" key="2">
    <source>
        <dbReference type="EMBL" id="GAA4786456.1"/>
    </source>
</evidence>